<dbReference type="InterPro" id="IPR003959">
    <property type="entry name" value="ATPase_AAA_core"/>
</dbReference>
<dbReference type="GO" id="GO:0005524">
    <property type="term" value="F:ATP binding"/>
    <property type="evidence" value="ECO:0007669"/>
    <property type="project" value="InterPro"/>
</dbReference>
<dbReference type="Proteomes" id="UP001153678">
    <property type="component" value="Unassembled WGS sequence"/>
</dbReference>
<dbReference type="SUPFAM" id="SSF52540">
    <property type="entry name" value="P-loop containing nucleoside triphosphate hydrolases"/>
    <property type="match status" value="1"/>
</dbReference>
<reference evidence="3" key="1">
    <citation type="submission" date="2022-08" db="EMBL/GenBank/DDBJ databases">
        <authorList>
            <person name="Kallberg Y."/>
            <person name="Tangrot J."/>
            <person name="Rosling A."/>
        </authorList>
    </citation>
    <scope>NUCLEOTIDE SEQUENCE</scope>
    <source>
        <strain evidence="3">Wild A</strain>
    </source>
</reference>
<accession>A0A9W4SXL4</accession>
<organism evidence="3 4">
    <name type="scientific">Funneliformis geosporum</name>
    <dbReference type="NCBI Taxonomy" id="1117311"/>
    <lineage>
        <taxon>Eukaryota</taxon>
        <taxon>Fungi</taxon>
        <taxon>Fungi incertae sedis</taxon>
        <taxon>Mucoromycota</taxon>
        <taxon>Glomeromycotina</taxon>
        <taxon>Glomeromycetes</taxon>
        <taxon>Glomerales</taxon>
        <taxon>Glomeraceae</taxon>
        <taxon>Funneliformis</taxon>
    </lineage>
</organism>
<feature type="compositionally biased region" description="Pro residues" evidence="1">
    <location>
        <begin position="421"/>
        <end position="430"/>
    </location>
</feature>
<dbReference type="Pfam" id="PF00004">
    <property type="entry name" value="AAA"/>
    <property type="match status" value="1"/>
</dbReference>
<feature type="compositionally biased region" description="Basic and acidic residues" evidence="1">
    <location>
        <begin position="88"/>
        <end position="98"/>
    </location>
</feature>
<dbReference type="GO" id="GO:0016887">
    <property type="term" value="F:ATP hydrolysis activity"/>
    <property type="evidence" value="ECO:0007669"/>
    <property type="project" value="InterPro"/>
</dbReference>
<name>A0A9W4SXL4_9GLOM</name>
<keyword evidence="4" id="KW-1185">Reference proteome</keyword>
<sequence length="430" mass="48676">MINILGKELQKEQEQQLKYVVLILIIGVARKKDSFENVLRRLGGAENINTFDVASDYNIHFPPYLWNKLSNEQQKLAKSKVVSNPVRGKQDPTTEKDNNALLYGAGGTGKTSIVRKLTYNANRYPLIEIKGPSLTPRKEDYSNGIDPLNKFVFTLCDIENTLEDDYGFRRETNGEIRYILFVDEADNVCSNTALPTEYTRLIFLKSCMEGISKESQSQNLWFITNSDTRKQLNEEKVVDDKGEEKITKKGIQVGEMLEFFWRLFDSKQLANFTGKFENPRKPTTEEIIPTITEAIDIRLIGDIVGVAFAVPTFGASMVLSPTARGLVGNVLGGGGSDDDNSERRKDLENLRKDKDETAQKIKTNDEEMDRLRAIINDPNKSDDEKNNARRKLIILEGENESLKSRLQDLEKKMKDLEAEKPPTPTTPTTP</sequence>
<comment type="caution">
    <text evidence="3">The sequence shown here is derived from an EMBL/GenBank/DDBJ whole genome shotgun (WGS) entry which is preliminary data.</text>
</comment>
<feature type="domain" description="ATPase AAA-type core" evidence="2">
    <location>
        <begin position="101"/>
        <end position="227"/>
    </location>
</feature>
<dbReference type="AlphaFoldDB" id="A0A9W4SXL4"/>
<feature type="region of interest" description="Disordered" evidence="1">
    <location>
        <begin position="80"/>
        <end position="101"/>
    </location>
</feature>
<evidence type="ECO:0000256" key="1">
    <source>
        <dbReference type="SAM" id="MobiDB-lite"/>
    </source>
</evidence>
<dbReference type="InterPro" id="IPR027417">
    <property type="entry name" value="P-loop_NTPase"/>
</dbReference>
<evidence type="ECO:0000259" key="2">
    <source>
        <dbReference type="Pfam" id="PF00004"/>
    </source>
</evidence>
<evidence type="ECO:0000313" key="4">
    <source>
        <dbReference type="Proteomes" id="UP001153678"/>
    </source>
</evidence>
<dbReference type="OrthoDB" id="2446464at2759"/>
<feature type="region of interest" description="Disordered" evidence="1">
    <location>
        <begin position="332"/>
        <end position="354"/>
    </location>
</feature>
<dbReference type="EMBL" id="CAMKVN010004520">
    <property type="protein sequence ID" value="CAI2187227.1"/>
    <property type="molecule type" value="Genomic_DNA"/>
</dbReference>
<feature type="region of interest" description="Disordered" evidence="1">
    <location>
        <begin position="406"/>
        <end position="430"/>
    </location>
</feature>
<feature type="compositionally biased region" description="Basic and acidic residues" evidence="1">
    <location>
        <begin position="341"/>
        <end position="354"/>
    </location>
</feature>
<dbReference type="Gene3D" id="3.40.50.300">
    <property type="entry name" value="P-loop containing nucleotide triphosphate hydrolases"/>
    <property type="match status" value="1"/>
</dbReference>
<evidence type="ECO:0000313" key="3">
    <source>
        <dbReference type="EMBL" id="CAI2187227.1"/>
    </source>
</evidence>
<feature type="compositionally biased region" description="Basic and acidic residues" evidence="1">
    <location>
        <begin position="406"/>
        <end position="420"/>
    </location>
</feature>
<protein>
    <submittedName>
        <fullName evidence="3">8989_t:CDS:1</fullName>
    </submittedName>
</protein>
<gene>
    <name evidence="3" type="ORF">FWILDA_LOCUS12970</name>
</gene>
<proteinExistence type="predicted"/>